<evidence type="ECO:0000256" key="7">
    <source>
        <dbReference type="ARBA" id="ARBA00038345"/>
    </source>
</evidence>
<dbReference type="NCBIfam" id="TIGR00877">
    <property type="entry name" value="purD"/>
    <property type="match status" value="1"/>
</dbReference>
<evidence type="ECO:0000256" key="2">
    <source>
        <dbReference type="ARBA" id="ARBA00013255"/>
    </source>
</evidence>
<evidence type="ECO:0000256" key="3">
    <source>
        <dbReference type="ARBA" id="ARBA00022598"/>
    </source>
</evidence>
<reference evidence="11" key="1">
    <citation type="submission" date="2018-05" db="EMBL/GenBank/DDBJ databases">
        <authorList>
            <person name="Lanie J.A."/>
            <person name="Ng W.-L."/>
            <person name="Kazmierczak K.M."/>
            <person name="Andrzejewski T.M."/>
            <person name="Davidsen T.M."/>
            <person name="Wayne K.J."/>
            <person name="Tettelin H."/>
            <person name="Glass J.I."/>
            <person name="Rusch D."/>
            <person name="Podicherti R."/>
            <person name="Tsui H.-C.T."/>
            <person name="Winkler M.E."/>
        </authorList>
    </citation>
    <scope>NUCLEOTIDE SEQUENCE</scope>
</reference>
<sequence>MCEKYFEVPLSENQTIVTTAKELNISFAIIGPENPLENGLVDELEKEGIPCVAPKKNVAKIETSKSFARNILDSCSPEKNPKRREFLSVEKVEDFLQELGGNYVIKYDGLMGGKGVKISGEHLLSSAEALGYCKKIIDMGGTFLVEEKLIGEEFSLMSFCDGEHCVHMPVVQDHKRAFEGDVGPNTGGMGTYSFANHSLPFLSDRDLGDAQKTNEKVAKELYSVTGTRFKGFLYGGFMVTKNGVKVIEYNARLGDPEAMNVLSLLKTDFFDICNHIVKGSLKSINIEFEPSATVCKYAVPRGYPDNPEKGFVVSGDNIGSNNFFFAAVKEDGNKLVATGSRTVACIGIDKEISGAEQKAEKRISRVVGNVFHRKDIGTAALIQKRIENMKKVRQ</sequence>
<comment type="pathway">
    <text evidence="1">Purine metabolism; IMP biosynthesis via de novo pathway; N(1)-(5-phospho-D-ribosyl)glycinamide from 5-phospho-alpha-D-ribose 1-diphosphate: step 2/2.</text>
</comment>
<evidence type="ECO:0000256" key="4">
    <source>
        <dbReference type="ARBA" id="ARBA00022741"/>
    </source>
</evidence>
<organism evidence="11">
    <name type="scientific">marine metagenome</name>
    <dbReference type="NCBI Taxonomy" id="408172"/>
    <lineage>
        <taxon>unclassified sequences</taxon>
        <taxon>metagenomes</taxon>
        <taxon>ecological metagenomes</taxon>
    </lineage>
</organism>
<dbReference type="Pfam" id="PF02843">
    <property type="entry name" value="GARS_C"/>
    <property type="match status" value="1"/>
</dbReference>
<dbReference type="PROSITE" id="PS50975">
    <property type="entry name" value="ATP_GRASP"/>
    <property type="match status" value="1"/>
</dbReference>
<dbReference type="InterPro" id="IPR020559">
    <property type="entry name" value="PRibGlycinamide_synth_CS"/>
</dbReference>
<dbReference type="InterPro" id="IPR020560">
    <property type="entry name" value="PRibGlycinamide_synth_C-dom"/>
</dbReference>
<dbReference type="SUPFAM" id="SSF51246">
    <property type="entry name" value="Rudiment single hybrid motif"/>
    <property type="match status" value="1"/>
</dbReference>
<dbReference type="PANTHER" id="PTHR43472">
    <property type="entry name" value="PHOSPHORIBOSYLAMINE--GLYCINE LIGASE"/>
    <property type="match status" value="1"/>
</dbReference>
<dbReference type="InterPro" id="IPR013815">
    <property type="entry name" value="ATP_grasp_subdomain_1"/>
</dbReference>
<dbReference type="EC" id="6.3.4.13" evidence="2"/>
<keyword evidence="4" id="KW-0547">Nucleotide-binding</keyword>
<dbReference type="SMART" id="SM01210">
    <property type="entry name" value="GARS_C"/>
    <property type="match status" value="1"/>
</dbReference>
<feature type="domain" description="ATP-grasp" evidence="10">
    <location>
        <begin position="70"/>
        <end position="278"/>
    </location>
</feature>
<dbReference type="Gene3D" id="3.30.470.20">
    <property type="entry name" value="ATP-grasp fold, B domain"/>
    <property type="match status" value="1"/>
</dbReference>
<dbReference type="SUPFAM" id="SSF52440">
    <property type="entry name" value="PreATP-grasp domain"/>
    <property type="match status" value="1"/>
</dbReference>
<evidence type="ECO:0000256" key="5">
    <source>
        <dbReference type="ARBA" id="ARBA00022755"/>
    </source>
</evidence>
<keyword evidence="3" id="KW-0436">Ligase</keyword>
<dbReference type="SMART" id="SM01209">
    <property type="entry name" value="GARS_A"/>
    <property type="match status" value="1"/>
</dbReference>
<dbReference type="InterPro" id="IPR011054">
    <property type="entry name" value="Rudment_hybrid_motif"/>
</dbReference>
<evidence type="ECO:0000259" key="10">
    <source>
        <dbReference type="PROSITE" id="PS50975"/>
    </source>
</evidence>
<evidence type="ECO:0000256" key="8">
    <source>
        <dbReference type="ARBA" id="ARBA00042242"/>
    </source>
</evidence>
<dbReference type="GO" id="GO:0004637">
    <property type="term" value="F:phosphoribosylamine-glycine ligase activity"/>
    <property type="evidence" value="ECO:0007669"/>
    <property type="project" value="UniProtKB-EC"/>
</dbReference>
<dbReference type="InterPro" id="IPR011761">
    <property type="entry name" value="ATP-grasp"/>
</dbReference>
<dbReference type="InterPro" id="IPR020561">
    <property type="entry name" value="PRibGlycinamid_synth_ATP-grasp"/>
</dbReference>
<accession>A0A381R138</accession>
<dbReference type="Pfam" id="PF01071">
    <property type="entry name" value="GARS_A"/>
    <property type="match status" value="1"/>
</dbReference>
<keyword evidence="6" id="KW-0067">ATP-binding</keyword>
<gene>
    <name evidence="11" type="ORF">METZ01_LOCUS37433</name>
</gene>
<dbReference type="Gene3D" id="3.30.1490.20">
    <property type="entry name" value="ATP-grasp fold, A domain"/>
    <property type="match status" value="1"/>
</dbReference>
<comment type="similarity">
    <text evidence="7">Belongs to the GARS family.</text>
</comment>
<name>A0A381R138_9ZZZZ</name>
<keyword evidence="5" id="KW-0658">Purine biosynthesis</keyword>
<dbReference type="Gene3D" id="3.40.50.20">
    <property type="match status" value="1"/>
</dbReference>
<dbReference type="PANTHER" id="PTHR43472:SF1">
    <property type="entry name" value="PHOSPHORIBOSYLAMINE--GLYCINE LIGASE, CHLOROPLASTIC"/>
    <property type="match status" value="1"/>
</dbReference>
<dbReference type="PROSITE" id="PS00184">
    <property type="entry name" value="GARS"/>
    <property type="match status" value="1"/>
</dbReference>
<dbReference type="InterPro" id="IPR037123">
    <property type="entry name" value="PRibGlycinamide_synth_C_sf"/>
</dbReference>
<evidence type="ECO:0000313" key="11">
    <source>
        <dbReference type="EMBL" id="SUZ84579.1"/>
    </source>
</evidence>
<dbReference type="AlphaFoldDB" id="A0A381R138"/>
<dbReference type="EMBL" id="UINC01001597">
    <property type="protein sequence ID" value="SUZ84579.1"/>
    <property type="molecule type" value="Genomic_DNA"/>
</dbReference>
<dbReference type="GO" id="GO:0006189">
    <property type="term" value="P:'de novo' IMP biosynthetic process"/>
    <property type="evidence" value="ECO:0007669"/>
    <property type="project" value="UniProtKB-UniPathway"/>
</dbReference>
<dbReference type="GO" id="GO:0005524">
    <property type="term" value="F:ATP binding"/>
    <property type="evidence" value="ECO:0007669"/>
    <property type="project" value="UniProtKB-KW"/>
</dbReference>
<dbReference type="GO" id="GO:0009113">
    <property type="term" value="P:purine nucleobase biosynthetic process"/>
    <property type="evidence" value="ECO:0007669"/>
    <property type="project" value="InterPro"/>
</dbReference>
<dbReference type="SUPFAM" id="SSF56059">
    <property type="entry name" value="Glutathione synthetase ATP-binding domain-like"/>
    <property type="match status" value="1"/>
</dbReference>
<evidence type="ECO:0000256" key="1">
    <source>
        <dbReference type="ARBA" id="ARBA00005174"/>
    </source>
</evidence>
<dbReference type="Pfam" id="PF02844">
    <property type="entry name" value="GARS_N"/>
    <property type="match status" value="1"/>
</dbReference>
<evidence type="ECO:0000256" key="6">
    <source>
        <dbReference type="ARBA" id="ARBA00022840"/>
    </source>
</evidence>
<dbReference type="GO" id="GO:0046872">
    <property type="term" value="F:metal ion binding"/>
    <property type="evidence" value="ECO:0007669"/>
    <property type="project" value="InterPro"/>
</dbReference>
<evidence type="ECO:0000256" key="9">
    <source>
        <dbReference type="ARBA" id="ARBA00042864"/>
    </source>
</evidence>
<dbReference type="InterPro" id="IPR016185">
    <property type="entry name" value="PreATP-grasp_dom_sf"/>
</dbReference>
<dbReference type="InterPro" id="IPR000115">
    <property type="entry name" value="PRibGlycinamide_synth"/>
</dbReference>
<dbReference type="UniPathway" id="UPA00074">
    <property type="reaction ID" value="UER00125"/>
</dbReference>
<protein>
    <recommendedName>
        <fullName evidence="2">phosphoribosylamine--glycine ligase</fullName>
        <ecNumber evidence="2">6.3.4.13</ecNumber>
    </recommendedName>
    <alternativeName>
        <fullName evidence="8">Glycinamide ribonucleotide synthetase</fullName>
    </alternativeName>
    <alternativeName>
        <fullName evidence="9">Phosphoribosylglycinamide synthetase</fullName>
    </alternativeName>
</protein>
<proteinExistence type="inferred from homology"/>
<dbReference type="InterPro" id="IPR020562">
    <property type="entry name" value="PRibGlycinamide_synth_N"/>
</dbReference>
<dbReference type="Gene3D" id="3.90.600.10">
    <property type="entry name" value="Phosphoribosylglycinamide synthetase, C-terminal domain"/>
    <property type="match status" value="1"/>
</dbReference>